<dbReference type="SMART" id="SM00862">
    <property type="entry name" value="Trans_reg_C"/>
    <property type="match status" value="1"/>
</dbReference>
<dbReference type="InterPro" id="IPR001867">
    <property type="entry name" value="OmpR/PhoB-type_DNA-bd"/>
</dbReference>
<dbReference type="GO" id="GO:0032993">
    <property type="term" value="C:protein-DNA complex"/>
    <property type="evidence" value="ECO:0007669"/>
    <property type="project" value="TreeGrafter"/>
</dbReference>
<dbReference type="SMART" id="SM00448">
    <property type="entry name" value="REC"/>
    <property type="match status" value="1"/>
</dbReference>
<evidence type="ECO:0000313" key="7">
    <source>
        <dbReference type="Proteomes" id="UP000187194"/>
    </source>
</evidence>
<dbReference type="GO" id="GO:0005829">
    <property type="term" value="C:cytosol"/>
    <property type="evidence" value="ECO:0007669"/>
    <property type="project" value="TreeGrafter"/>
</dbReference>
<evidence type="ECO:0000313" key="6">
    <source>
        <dbReference type="EMBL" id="OMG69591.1"/>
    </source>
</evidence>
<keyword evidence="2" id="KW-0597">Phosphoprotein</keyword>
<feature type="domain" description="Response regulatory" evidence="4">
    <location>
        <begin position="7"/>
        <end position="120"/>
    </location>
</feature>
<dbReference type="Pfam" id="PF00486">
    <property type="entry name" value="Trans_reg_C"/>
    <property type="match status" value="1"/>
</dbReference>
<dbReference type="AlphaFoldDB" id="A0A1R1J3I6"/>
<name>A0A1R1J3I6_9BURK</name>
<gene>
    <name evidence="6" type="ORF">BW685_31065</name>
</gene>
<feature type="domain" description="OmpR/PhoB-type" evidence="5">
    <location>
        <begin position="131"/>
        <end position="230"/>
    </location>
</feature>
<dbReference type="Pfam" id="PF00072">
    <property type="entry name" value="Response_reg"/>
    <property type="match status" value="1"/>
</dbReference>
<protein>
    <submittedName>
        <fullName evidence="6">DNA-binding response regulator</fullName>
    </submittedName>
</protein>
<dbReference type="PANTHER" id="PTHR48111">
    <property type="entry name" value="REGULATOR OF RPOS"/>
    <property type="match status" value="1"/>
</dbReference>
<dbReference type="InterPro" id="IPR039420">
    <property type="entry name" value="WalR-like"/>
</dbReference>
<dbReference type="GO" id="GO:0000976">
    <property type="term" value="F:transcription cis-regulatory region binding"/>
    <property type="evidence" value="ECO:0007669"/>
    <property type="project" value="TreeGrafter"/>
</dbReference>
<dbReference type="SUPFAM" id="SSF52172">
    <property type="entry name" value="CheY-like"/>
    <property type="match status" value="1"/>
</dbReference>
<comment type="caution">
    <text evidence="6">The sequence shown here is derived from an EMBL/GenBank/DDBJ whole genome shotgun (WGS) entry which is preliminary data.</text>
</comment>
<dbReference type="InterPro" id="IPR036388">
    <property type="entry name" value="WH-like_DNA-bd_sf"/>
</dbReference>
<dbReference type="Gene3D" id="6.10.250.690">
    <property type="match status" value="1"/>
</dbReference>
<proteinExistence type="predicted"/>
<evidence type="ECO:0000259" key="4">
    <source>
        <dbReference type="PROSITE" id="PS50110"/>
    </source>
</evidence>
<dbReference type="GO" id="GO:0006355">
    <property type="term" value="P:regulation of DNA-templated transcription"/>
    <property type="evidence" value="ECO:0007669"/>
    <property type="project" value="InterPro"/>
</dbReference>
<dbReference type="PROSITE" id="PS50110">
    <property type="entry name" value="RESPONSE_REGULATORY"/>
    <property type="match status" value="1"/>
</dbReference>
<evidence type="ECO:0000256" key="1">
    <source>
        <dbReference type="ARBA" id="ARBA00023125"/>
    </source>
</evidence>
<evidence type="ECO:0000259" key="5">
    <source>
        <dbReference type="PROSITE" id="PS51755"/>
    </source>
</evidence>
<dbReference type="Gene3D" id="3.40.50.2300">
    <property type="match status" value="1"/>
</dbReference>
<dbReference type="InterPro" id="IPR011006">
    <property type="entry name" value="CheY-like_superfamily"/>
</dbReference>
<accession>A0A1R1J3I6</accession>
<dbReference type="InterPro" id="IPR001789">
    <property type="entry name" value="Sig_transdc_resp-reg_receiver"/>
</dbReference>
<dbReference type="PROSITE" id="PS51755">
    <property type="entry name" value="OMPR_PHOB"/>
    <property type="match status" value="1"/>
</dbReference>
<dbReference type="EMBL" id="MTJZ01000065">
    <property type="protein sequence ID" value="OMG69591.1"/>
    <property type="molecule type" value="Genomic_DNA"/>
</dbReference>
<evidence type="ECO:0000256" key="2">
    <source>
        <dbReference type="PROSITE-ProRule" id="PRU00169"/>
    </source>
</evidence>
<organism evidence="6 7">
    <name type="scientific">Burkholderia ubonensis</name>
    <dbReference type="NCBI Taxonomy" id="101571"/>
    <lineage>
        <taxon>Bacteria</taxon>
        <taxon>Pseudomonadati</taxon>
        <taxon>Pseudomonadota</taxon>
        <taxon>Betaproteobacteria</taxon>
        <taxon>Burkholderiales</taxon>
        <taxon>Burkholderiaceae</taxon>
        <taxon>Burkholderia</taxon>
        <taxon>Burkholderia cepacia complex</taxon>
    </lineage>
</organism>
<dbReference type="FunFam" id="1.10.10.10:FF:000210">
    <property type="entry name" value="Winged-helix transcriptional response regulator KdpE"/>
    <property type="match status" value="1"/>
</dbReference>
<feature type="modified residue" description="4-aspartylphosphate" evidence="2">
    <location>
        <position position="56"/>
    </location>
</feature>
<evidence type="ECO:0000256" key="3">
    <source>
        <dbReference type="PROSITE-ProRule" id="PRU01091"/>
    </source>
</evidence>
<dbReference type="GO" id="GO:0000156">
    <property type="term" value="F:phosphorelay response regulator activity"/>
    <property type="evidence" value="ECO:0007669"/>
    <property type="project" value="TreeGrafter"/>
</dbReference>
<dbReference type="PANTHER" id="PTHR48111:SF50">
    <property type="entry name" value="KDP OPERON TRANSCRIPTIONAL REGULATORY PROTEIN KDPE"/>
    <property type="match status" value="1"/>
</dbReference>
<dbReference type="CDD" id="cd00383">
    <property type="entry name" value="trans_reg_C"/>
    <property type="match status" value="1"/>
</dbReference>
<dbReference type="Gene3D" id="1.10.10.10">
    <property type="entry name" value="Winged helix-like DNA-binding domain superfamily/Winged helix DNA-binding domain"/>
    <property type="match status" value="1"/>
</dbReference>
<feature type="DNA-binding region" description="OmpR/PhoB-type" evidence="3">
    <location>
        <begin position="131"/>
        <end position="230"/>
    </location>
</feature>
<dbReference type="Proteomes" id="UP000187194">
    <property type="component" value="Unassembled WGS sequence"/>
</dbReference>
<keyword evidence="1 3" id="KW-0238">DNA-binding</keyword>
<reference evidence="6 7" key="1">
    <citation type="submission" date="2017-01" db="EMBL/GenBank/DDBJ databases">
        <title>Phylogeographic, genomic and meropenem susceptibility analysis of Burkholderia ubonensis.</title>
        <authorList>
            <person name="Price E.P."/>
            <person name="Sarovich D.S."/>
            <person name="Webb J.R."/>
            <person name="Hall C.M."/>
            <person name="Sahl J.W."/>
            <person name="Kaestli M."/>
            <person name="Mayo M."/>
            <person name="Harrington G."/>
            <person name="Baker A.L."/>
            <person name="Sidak-Loftis L.C."/>
            <person name="Lummis M."/>
            <person name="Schupp J.M."/>
            <person name="Gillece J.D."/>
            <person name="Tuanyok A."/>
            <person name="Warner J."/>
            <person name="Busch J.D."/>
            <person name="Keim P."/>
            <person name="Currie B.J."/>
            <person name="Wagner D.M."/>
        </authorList>
    </citation>
    <scope>NUCLEOTIDE SEQUENCE [LARGE SCALE GENOMIC DNA]</scope>
    <source>
        <strain evidence="6 7">A21</strain>
    </source>
</reference>
<dbReference type="RefSeq" id="WP_076482404.1">
    <property type="nucleotide sequence ID" value="NZ_MTJZ01000065.1"/>
</dbReference>
<sequence length="232" mass="25052">MSEPAVVVVIVDGDKFIRHFMHAALKAERMHVCEAATGGEGVAAVAAHRPDLIVADPSLPDLGGVDLIRALRGQSVAPLIVLSALSAEADKVAALDAGADDYLTKPFGSAELIARIRAHLRRQAAGGRIGDASVSFGDVTVDFGERRVLRGGARVHLSPIEYRLLAALAHHIGQLMTQDRLLNEVWGVAHEKDPHYLRVYVGHLRRKLERDPRRPEHIVTEAGIGYRLVGSA</sequence>